<evidence type="ECO:0000256" key="5">
    <source>
        <dbReference type="ARBA" id="ARBA00023098"/>
    </source>
</evidence>
<keyword evidence="3" id="KW-0378">Hydrolase</keyword>
<dbReference type="InterPro" id="IPR016555">
    <property type="entry name" value="PLipase_D_euk"/>
</dbReference>
<evidence type="ECO:0000313" key="7">
    <source>
        <dbReference type="EMBL" id="CAG8466287.1"/>
    </source>
</evidence>
<evidence type="ECO:0000256" key="4">
    <source>
        <dbReference type="ARBA" id="ARBA00022963"/>
    </source>
</evidence>
<dbReference type="AlphaFoldDB" id="A0A9N8Z177"/>
<dbReference type="GO" id="GO:0006654">
    <property type="term" value="P:phosphatidic acid biosynthetic process"/>
    <property type="evidence" value="ECO:0007669"/>
    <property type="project" value="InterPro"/>
</dbReference>
<dbReference type="Gene3D" id="3.30.870.10">
    <property type="entry name" value="Endonuclease Chain A"/>
    <property type="match status" value="2"/>
</dbReference>
<dbReference type="CDD" id="cd09141">
    <property type="entry name" value="PLDc_vPLD1_2_yPLD_like_2"/>
    <property type="match status" value="1"/>
</dbReference>
<keyword evidence="8" id="KW-1185">Reference proteome</keyword>
<reference evidence="7" key="1">
    <citation type="submission" date="2021-06" db="EMBL/GenBank/DDBJ databases">
        <authorList>
            <person name="Kallberg Y."/>
            <person name="Tangrot J."/>
            <person name="Rosling A."/>
        </authorList>
    </citation>
    <scope>NUCLEOTIDE SEQUENCE</scope>
    <source>
        <strain evidence="7">FL130A</strain>
    </source>
</reference>
<dbReference type="CDD" id="cd09138">
    <property type="entry name" value="PLDc_vPLD1_2_yPLD_like_1"/>
    <property type="match status" value="1"/>
</dbReference>
<dbReference type="OrthoDB" id="14911at2759"/>
<organism evidence="7 8">
    <name type="scientific">Ambispora leptoticha</name>
    <dbReference type="NCBI Taxonomy" id="144679"/>
    <lineage>
        <taxon>Eukaryota</taxon>
        <taxon>Fungi</taxon>
        <taxon>Fungi incertae sedis</taxon>
        <taxon>Mucoromycota</taxon>
        <taxon>Glomeromycotina</taxon>
        <taxon>Glomeromycetes</taxon>
        <taxon>Archaeosporales</taxon>
        <taxon>Ambisporaceae</taxon>
        <taxon>Ambispora</taxon>
    </lineage>
</organism>
<accession>A0A9N8Z177</accession>
<feature type="domain" description="PLD phosphodiesterase" evidence="6">
    <location>
        <begin position="154"/>
        <end position="181"/>
    </location>
</feature>
<dbReference type="PIRSF" id="PIRSF009376">
    <property type="entry name" value="Phospholipase_D_euk"/>
    <property type="match status" value="1"/>
</dbReference>
<proteinExistence type="predicted"/>
<keyword evidence="2" id="KW-0677">Repeat</keyword>
<keyword evidence="5" id="KW-0443">Lipid metabolism</keyword>
<evidence type="ECO:0000313" key="8">
    <source>
        <dbReference type="Proteomes" id="UP000789508"/>
    </source>
</evidence>
<dbReference type="EMBL" id="CAJVPS010000220">
    <property type="protein sequence ID" value="CAG8466287.1"/>
    <property type="molecule type" value="Genomic_DNA"/>
</dbReference>
<dbReference type="PANTHER" id="PTHR18896">
    <property type="entry name" value="PHOSPHOLIPASE D"/>
    <property type="match status" value="1"/>
</dbReference>
<dbReference type="Proteomes" id="UP000789508">
    <property type="component" value="Unassembled WGS sequence"/>
</dbReference>
<evidence type="ECO:0000256" key="3">
    <source>
        <dbReference type="ARBA" id="ARBA00022801"/>
    </source>
</evidence>
<sequence>MNFLDSVGNVAGTAIGAVENFFSEGTVNNIQKHRFDSFAPPRRGAHAKWYIDGRDYFFAVSEAIYHAKQEIFIEDWWLSPELYMRRPPSKTEAYRLDKLLKKTAEEGIKIYVVVYKEVAQALTLDSAHSKQALSTLHPNIVVQRHPDHLVGGTLLWAHHEKICVVDRHIAFIGGLDLCFGRYDTSEHQLADFHPHSSHVEIWPGQDYSNPRIKDFEDVKEFLKTLISKKDTARMPWHDISIGFIGRPVQDVAKHFIERWNFIKKEKAENRPEIKILVYKSDAQHDREDPPKSKNYEYFGKNIQAHRYNGSVNIQILRSSSKWSHGIETEKSIQNAYIHAIKNAKHFIYIENQFFITATTESDKFPVKNLIGKAIVERVLEAAKNKEKFRIIVCMPLLPAFPCEVDSKDAGTLRLVMHYQYKSICRGGHSIFEEIQKANVDPSKYIGFFSLRNYDRVNPVAVEKGLGAIDKSAVGSEPVMPVGIVDEDATGNYVTEELYIHTKLLIADDKYVIIGSANLNDRSQLGDHDSEIAAFIEDTDTINSELAGRPYKAAKFAATLRRTLFKEHLGLLKDHEHDKITLKCHPPPHPFDPSVLTLTDEDKIVEDPVSDRFIEYWNSRARINTEAFREVFHCFPDDTVTTWDQYKKFSPDRENIPLGHVFKKDYPLEEVKARLSKVRGHLVEFPTHFLEKEELQGSVIFDSVTPMELFT</sequence>
<protein>
    <recommendedName>
        <fullName evidence="1">phospholipase D</fullName>
        <ecNumber evidence="1">3.1.4.4</ecNumber>
    </recommendedName>
</protein>
<feature type="domain" description="PLD phosphodiesterase" evidence="6">
    <location>
        <begin position="495"/>
        <end position="522"/>
    </location>
</feature>
<gene>
    <name evidence="7" type="ORF">ALEPTO_LOCUS1793</name>
</gene>
<name>A0A9N8Z177_9GLOM</name>
<dbReference type="GO" id="GO:0009395">
    <property type="term" value="P:phospholipid catabolic process"/>
    <property type="evidence" value="ECO:0007669"/>
    <property type="project" value="TreeGrafter"/>
</dbReference>
<dbReference type="InterPro" id="IPR015679">
    <property type="entry name" value="PLipase_D_fam"/>
</dbReference>
<dbReference type="InterPro" id="IPR001736">
    <property type="entry name" value="PLipase_D/transphosphatidylase"/>
</dbReference>
<dbReference type="PANTHER" id="PTHR18896:SF186">
    <property type="entry name" value="PHOSPHOLIPASE D"/>
    <property type="match status" value="1"/>
</dbReference>
<dbReference type="GO" id="GO:0035556">
    <property type="term" value="P:intracellular signal transduction"/>
    <property type="evidence" value="ECO:0007669"/>
    <property type="project" value="InterPro"/>
</dbReference>
<evidence type="ECO:0000259" key="6">
    <source>
        <dbReference type="PROSITE" id="PS50035"/>
    </source>
</evidence>
<dbReference type="Pfam" id="PF00614">
    <property type="entry name" value="PLDc"/>
    <property type="match status" value="2"/>
</dbReference>
<evidence type="ECO:0000256" key="2">
    <source>
        <dbReference type="ARBA" id="ARBA00022737"/>
    </source>
</evidence>
<dbReference type="EC" id="3.1.4.4" evidence="1"/>
<evidence type="ECO:0000256" key="1">
    <source>
        <dbReference type="ARBA" id="ARBA00012027"/>
    </source>
</evidence>
<keyword evidence="4" id="KW-0442">Lipid degradation</keyword>
<dbReference type="PROSITE" id="PS50035">
    <property type="entry name" value="PLD"/>
    <property type="match status" value="2"/>
</dbReference>
<dbReference type="SUPFAM" id="SSF56024">
    <property type="entry name" value="Phospholipase D/nuclease"/>
    <property type="match status" value="2"/>
</dbReference>
<comment type="caution">
    <text evidence="7">The sequence shown here is derived from an EMBL/GenBank/DDBJ whole genome shotgun (WGS) entry which is preliminary data.</text>
</comment>
<dbReference type="SMART" id="SM00155">
    <property type="entry name" value="PLDc"/>
    <property type="match status" value="2"/>
</dbReference>
<dbReference type="GO" id="GO:0004630">
    <property type="term" value="F:phospholipase D activity"/>
    <property type="evidence" value="ECO:0007669"/>
    <property type="project" value="UniProtKB-EC"/>
</dbReference>